<dbReference type="PANTHER" id="PTHR10083">
    <property type="entry name" value="KUNITZ-TYPE PROTEASE INHIBITOR-RELATED"/>
    <property type="match status" value="1"/>
</dbReference>
<accession>A0A087UV99</accession>
<keyword evidence="5" id="KW-0677">Repeat</keyword>
<dbReference type="OrthoDB" id="4473401at2759"/>
<dbReference type="FunFam" id="4.10.410.10:FF:000020">
    <property type="entry name" value="Collagen, type VI, alpha 3"/>
    <property type="match status" value="1"/>
</dbReference>
<comment type="similarity">
    <text evidence="8">Belongs to the venom Kunitz-type family. 03 (sub-Kunitz) subfamily.</text>
</comment>
<sequence length="240" mass="27276">MPTERLLRDLGATYGNPAVRQEIQNIYNRNERTQRRIYFRLLFRRHLKVRDIFFIFKTFATAEIMTNRIVQAVVVISAIGIVFSATIQPYVPPSYENIPQCLQPAESGLCLAYFLSYYYNPSTRTCETFVYGGCQGNANRFNTFEQCMATCNGTSATTIHFELITESNPSEKEVQDPCTLPVESGQCRAAIPRFYFNGEKCENFIYGGCDGNANNFRTIEDCEKTCAPSFSEQSGEQPIQ</sequence>
<feature type="non-terminal residue" evidence="11">
    <location>
        <position position="240"/>
    </location>
</feature>
<dbReference type="PRINTS" id="PR00759">
    <property type="entry name" value="BASICPTASE"/>
</dbReference>
<dbReference type="SUPFAM" id="SSF57362">
    <property type="entry name" value="BPTI-like"/>
    <property type="match status" value="2"/>
</dbReference>
<evidence type="ECO:0000256" key="2">
    <source>
        <dbReference type="ARBA" id="ARBA00022525"/>
    </source>
</evidence>
<name>A0A087UV99_STEMI</name>
<keyword evidence="6" id="KW-0722">Serine protease inhibitor</keyword>
<evidence type="ECO:0000256" key="6">
    <source>
        <dbReference type="ARBA" id="ARBA00022900"/>
    </source>
</evidence>
<evidence type="ECO:0000256" key="8">
    <source>
        <dbReference type="ARBA" id="ARBA00038506"/>
    </source>
</evidence>
<keyword evidence="4" id="KW-0732">Signal</keyword>
<evidence type="ECO:0000256" key="9">
    <source>
        <dbReference type="ARBA" id="ARBA00093388"/>
    </source>
</evidence>
<keyword evidence="7" id="KW-1015">Disulfide bond</keyword>
<dbReference type="InterPro" id="IPR020901">
    <property type="entry name" value="Prtase_inh_Kunz-CS"/>
</dbReference>
<dbReference type="GO" id="GO:0005615">
    <property type="term" value="C:extracellular space"/>
    <property type="evidence" value="ECO:0007669"/>
    <property type="project" value="TreeGrafter"/>
</dbReference>
<feature type="domain" description="BPTI/Kunitz inhibitor" evidence="10">
    <location>
        <begin position="101"/>
        <end position="151"/>
    </location>
</feature>
<dbReference type="PROSITE" id="PS00280">
    <property type="entry name" value="BPTI_KUNITZ_1"/>
    <property type="match status" value="1"/>
</dbReference>
<evidence type="ECO:0000256" key="1">
    <source>
        <dbReference type="ARBA" id="ARBA00004613"/>
    </source>
</evidence>
<dbReference type="Pfam" id="PF00014">
    <property type="entry name" value="Kunitz_BPTI"/>
    <property type="match status" value="2"/>
</dbReference>
<dbReference type="InterPro" id="IPR050098">
    <property type="entry name" value="TFPI/VKTCI-like"/>
</dbReference>
<dbReference type="AlphaFoldDB" id="A0A087UV99"/>
<comment type="function">
    <text evidence="9">Serine protease inhibitor that inhibits trypsin at a molar ratio of 1:1.</text>
</comment>
<gene>
    <name evidence="11" type="ORF">X975_02553</name>
</gene>
<dbReference type="Gene3D" id="4.10.410.10">
    <property type="entry name" value="Pancreatic trypsin inhibitor Kunitz domain"/>
    <property type="match status" value="2"/>
</dbReference>
<dbReference type="Proteomes" id="UP000054359">
    <property type="component" value="Unassembled WGS sequence"/>
</dbReference>
<comment type="subcellular location">
    <subcellularLocation>
        <location evidence="1">Secreted</location>
    </subcellularLocation>
</comment>
<dbReference type="OMA" id="TIHFELI"/>
<dbReference type="CDD" id="cd00109">
    <property type="entry name" value="Kunitz-type"/>
    <property type="match status" value="2"/>
</dbReference>
<dbReference type="FunFam" id="4.10.410.10:FF:000021">
    <property type="entry name" value="Serine protease inhibitor, putative"/>
    <property type="match status" value="1"/>
</dbReference>
<dbReference type="STRING" id="407821.A0A087UV99"/>
<proteinExistence type="inferred from homology"/>
<dbReference type="GO" id="GO:0004867">
    <property type="term" value="F:serine-type endopeptidase inhibitor activity"/>
    <property type="evidence" value="ECO:0007669"/>
    <property type="project" value="UniProtKB-KW"/>
</dbReference>
<dbReference type="PANTHER" id="PTHR10083:SF328">
    <property type="entry name" value="TISSUE FACTOR PATHWAY INHIBITOR"/>
    <property type="match status" value="1"/>
</dbReference>
<reference evidence="11 12" key="1">
    <citation type="submission" date="2013-11" db="EMBL/GenBank/DDBJ databases">
        <title>Genome sequencing of Stegodyphus mimosarum.</title>
        <authorList>
            <person name="Bechsgaard J."/>
        </authorList>
    </citation>
    <scope>NUCLEOTIDE SEQUENCE [LARGE SCALE GENOMIC DNA]</scope>
</reference>
<evidence type="ECO:0000256" key="5">
    <source>
        <dbReference type="ARBA" id="ARBA00022737"/>
    </source>
</evidence>
<keyword evidence="12" id="KW-1185">Reference proteome</keyword>
<dbReference type="EMBL" id="KK121821">
    <property type="protein sequence ID" value="KFM81288.1"/>
    <property type="molecule type" value="Genomic_DNA"/>
</dbReference>
<dbReference type="InterPro" id="IPR036880">
    <property type="entry name" value="Kunitz_BPTI_sf"/>
</dbReference>
<evidence type="ECO:0000256" key="3">
    <source>
        <dbReference type="ARBA" id="ARBA00022690"/>
    </source>
</evidence>
<feature type="domain" description="BPTI/Kunitz inhibitor" evidence="10">
    <location>
        <begin position="178"/>
        <end position="226"/>
    </location>
</feature>
<evidence type="ECO:0000313" key="12">
    <source>
        <dbReference type="Proteomes" id="UP000054359"/>
    </source>
</evidence>
<evidence type="ECO:0000259" key="10">
    <source>
        <dbReference type="PROSITE" id="PS50279"/>
    </source>
</evidence>
<protein>
    <submittedName>
        <fullName evidence="11">BPTI/Kunitz domain-containing protein</fullName>
    </submittedName>
</protein>
<dbReference type="PROSITE" id="PS50279">
    <property type="entry name" value="BPTI_KUNITZ_2"/>
    <property type="match status" value="2"/>
</dbReference>
<evidence type="ECO:0000256" key="7">
    <source>
        <dbReference type="ARBA" id="ARBA00023157"/>
    </source>
</evidence>
<dbReference type="InterPro" id="IPR002223">
    <property type="entry name" value="Kunitz_BPTI"/>
</dbReference>
<organism evidence="11 12">
    <name type="scientific">Stegodyphus mimosarum</name>
    <name type="common">African social velvet spider</name>
    <dbReference type="NCBI Taxonomy" id="407821"/>
    <lineage>
        <taxon>Eukaryota</taxon>
        <taxon>Metazoa</taxon>
        <taxon>Ecdysozoa</taxon>
        <taxon>Arthropoda</taxon>
        <taxon>Chelicerata</taxon>
        <taxon>Arachnida</taxon>
        <taxon>Araneae</taxon>
        <taxon>Araneomorphae</taxon>
        <taxon>Entelegynae</taxon>
        <taxon>Eresoidea</taxon>
        <taxon>Eresidae</taxon>
        <taxon>Stegodyphus</taxon>
    </lineage>
</organism>
<dbReference type="SMART" id="SM00131">
    <property type="entry name" value="KU"/>
    <property type="match status" value="2"/>
</dbReference>
<keyword evidence="2" id="KW-0964">Secreted</keyword>
<evidence type="ECO:0000256" key="4">
    <source>
        <dbReference type="ARBA" id="ARBA00022729"/>
    </source>
</evidence>
<evidence type="ECO:0000313" key="11">
    <source>
        <dbReference type="EMBL" id="KFM81288.1"/>
    </source>
</evidence>
<keyword evidence="3" id="KW-0646">Protease inhibitor</keyword>